<dbReference type="AlphaFoldDB" id="A0A8T2QFK9"/>
<feature type="signal peptide" evidence="3">
    <location>
        <begin position="1"/>
        <end position="26"/>
    </location>
</feature>
<organism evidence="5 6">
    <name type="scientific">Ceratopteris richardii</name>
    <name type="common">Triangle waterfern</name>
    <dbReference type="NCBI Taxonomy" id="49495"/>
    <lineage>
        <taxon>Eukaryota</taxon>
        <taxon>Viridiplantae</taxon>
        <taxon>Streptophyta</taxon>
        <taxon>Embryophyta</taxon>
        <taxon>Tracheophyta</taxon>
        <taxon>Polypodiopsida</taxon>
        <taxon>Polypodiidae</taxon>
        <taxon>Polypodiales</taxon>
        <taxon>Pteridineae</taxon>
        <taxon>Pteridaceae</taxon>
        <taxon>Parkerioideae</taxon>
        <taxon>Ceratopteris</taxon>
    </lineage>
</organism>
<evidence type="ECO:0000256" key="2">
    <source>
        <dbReference type="ARBA" id="ARBA00022729"/>
    </source>
</evidence>
<accession>A0A8T2QFK9</accession>
<dbReference type="PANTHER" id="PTHR33355">
    <property type="entry name" value="WALL-ASSOCIATED RECEPTOR KINASE CARBOXY-TERMINAL PROTEIN-RELATED"/>
    <property type="match status" value="1"/>
</dbReference>
<dbReference type="EMBL" id="CM035440">
    <property type="protein sequence ID" value="KAH7282203.1"/>
    <property type="molecule type" value="Genomic_DNA"/>
</dbReference>
<evidence type="ECO:0000313" key="6">
    <source>
        <dbReference type="Proteomes" id="UP000825935"/>
    </source>
</evidence>
<keyword evidence="6" id="KW-1185">Reference proteome</keyword>
<dbReference type="Proteomes" id="UP000825935">
    <property type="component" value="Chromosome 35"/>
</dbReference>
<name>A0A8T2QFK9_CERRI</name>
<evidence type="ECO:0000256" key="3">
    <source>
        <dbReference type="SAM" id="SignalP"/>
    </source>
</evidence>
<evidence type="ECO:0000259" key="4">
    <source>
        <dbReference type="Pfam" id="PF13947"/>
    </source>
</evidence>
<comment type="subcellular location">
    <subcellularLocation>
        <location evidence="1">Membrane</location>
        <topology evidence="1">Single-pass membrane protein</topology>
    </subcellularLocation>
</comment>
<dbReference type="GO" id="GO:0030247">
    <property type="term" value="F:polysaccharide binding"/>
    <property type="evidence" value="ECO:0007669"/>
    <property type="project" value="InterPro"/>
</dbReference>
<comment type="caution">
    <text evidence="5">The sequence shown here is derived from an EMBL/GenBank/DDBJ whole genome shotgun (WGS) entry which is preliminary data.</text>
</comment>
<dbReference type="Pfam" id="PF13947">
    <property type="entry name" value="GUB_WAK_bind"/>
    <property type="match status" value="1"/>
</dbReference>
<sequence length="283" mass="30369">MVKMVTSVTFTTLIFLLIHSSWMVIAWDCEPSCGGISLNYPFGASSGCGNAAFQSYVNCTHGKLYFYTPTGTYRVQSIDYSNNVMIIVDPHMSTCSSMQTSNAIGLPIGAPFSFATYNKVILLGCSETSSLYGKQSCDTSTEAQEICRSISQNCAGISELGVVAASDSYGTVGSHPSCCVYSSSLLQLAPYEVDLPLLQCTTYTSVYRIGSIQSPQTSWLYGIALQYDPSFSSPQGQYGPYGQNPSCYVCQRAEDSQASARSADWITGLLFLVATAIVAISLA</sequence>
<gene>
    <name evidence="5" type="ORF">KP509_35G018700</name>
</gene>
<evidence type="ECO:0000313" key="5">
    <source>
        <dbReference type="EMBL" id="KAH7282203.1"/>
    </source>
</evidence>
<evidence type="ECO:0000256" key="1">
    <source>
        <dbReference type="ARBA" id="ARBA00004167"/>
    </source>
</evidence>
<keyword evidence="2 3" id="KW-0732">Signal</keyword>
<protein>
    <recommendedName>
        <fullName evidence="4">Wall-associated receptor kinase galacturonan-binding domain-containing protein</fullName>
    </recommendedName>
</protein>
<feature type="chain" id="PRO_5035916489" description="Wall-associated receptor kinase galacturonan-binding domain-containing protein" evidence="3">
    <location>
        <begin position="27"/>
        <end position="283"/>
    </location>
</feature>
<proteinExistence type="predicted"/>
<reference evidence="5" key="1">
    <citation type="submission" date="2021-08" db="EMBL/GenBank/DDBJ databases">
        <title>WGS assembly of Ceratopteris richardii.</title>
        <authorList>
            <person name="Marchant D.B."/>
            <person name="Chen G."/>
            <person name="Jenkins J."/>
            <person name="Shu S."/>
            <person name="Leebens-Mack J."/>
            <person name="Grimwood J."/>
            <person name="Schmutz J."/>
            <person name="Soltis P."/>
            <person name="Soltis D."/>
            <person name="Chen Z.-H."/>
        </authorList>
    </citation>
    <scope>NUCLEOTIDE SEQUENCE</scope>
    <source>
        <strain evidence="5">Whitten #5841</strain>
        <tissue evidence="5">Leaf</tissue>
    </source>
</reference>
<dbReference type="OrthoDB" id="1933476at2759"/>
<feature type="domain" description="Wall-associated receptor kinase galacturonan-binding" evidence="4">
    <location>
        <begin position="29"/>
        <end position="89"/>
    </location>
</feature>
<dbReference type="InterPro" id="IPR025287">
    <property type="entry name" value="WAK_GUB"/>
</dbReference>